<sequence length="63" mass="7323">MLTGKLERAFHLAEKHRIDVNTVTELTKIIEREVNMPGRVEEKVLLQMLSILENNKHILKEAT</sequence>
<dbReference type="Proteomes" id="UP000093199">
    <property type="component" value="Unassembled WGS sequence"/>
</dbReference>
<dbReference type="STRING" id="33978.A6M13_02220"/>
<name>A0A1C0YNE7_9BACL</name>
<reference evidence="1 2" key="1">
    <citation type="submission" date="2016-07" db="EMBL/GenBank/DDBJ databases">
        <title>Caryophanon tenue genome sequencing.</title>
        <authorList>
            <person name="Verma A."/>
            <person name="Pal Y."/>
            <person name="Krishnamurthi S."/>
        </authorList>
    </citation>
    <scope>NUCLEOTIDE SEQUENCE [LARGE SCALE GENOMIC DNA]</scope>
    <source>
        <strain evidence="1 2">DSM 14152</strain>
    </source>
</reference>
<accession>A0A1C0YNE7</accession>
<evidence type="ECO:0000313" key="2">
    <source>
        <dbReference type="Proteomes" id="UP000093199"/>
    </source>
</evidence>
<gene>
    <name evidence="1" type="ORF">A6M13_02220</name>
</gene>
<evidence type="ECO:0000313" key="1">
    <source>
        <dbReference type="EMBL" id="OCS88683.1"/>
    </source>
</evidence>
<dbReference type="RefSeq" id="WP_066542522.1">
    <property type="nucleotide sequence ID" value="NZ_MASJ01000001.1"/>
</dbReference>
<keyword evidence="2" id="KW-1185">Reference proteome</keyword>
<proteinExistence type="predicted"/>
<comment type="caution">
    <text evidence="1">The sequence shown here is derived from an EMBL/GenBank/DDBJ whole genome shotgun (WGS) entry which is preliminary data.</text>
</comment>
<dbReference type="OrthoDB" id="2454444at2"/>
<organism evidence="1 2">
    <name type="scientific">Caryophanon tenue</name>
    <dbReference type="NCBI Taxonomy" id="33978"/>
    <lineage>
        <taxon>Bacteria</taxon>
        <taxon>Bacillati</taxon>
        <taxon>Bacillota</taxon>
        <taxon>Bacilli</taxon>
        <taxon>Bacillales</taxon>
        <taxon>Caryophanaceae</taxon>
        <taxon>Caryophanon</taxon>
    </lineage>
</organism>
<dbReference type="AlphaFoldDB" id="A0A1C0YNE7"/>
<dbReference type="EMBL" id="MASJ01000001">
    <property type="protein sequence ID" value="OCS88683.1"/>
    <property type="molecule type" value="Genomic_DNA"/>
</dbReference>
<protein>
    <submittedName>
        <fullName evidence="1">ABC transporter permease</fullName>
    </submittedName>
</protein>